<evidence type="ECO:0000313" key="14">
    <source>
        <dbReference type="Proteomes" id="UP000440367"/>
    </source>
</evidence>
<evidence type="ECO:0000313" key="13">
    <source>
        <dbReference type="Proteomes" id="UP000437068"/>
    </source>
</evidence>
<evidence type="ECO:0000313" key="18">
    <source>
        <dbReference type="Proteomes" id="UP000476176"/>
    </source>
</evidence>
<dbReference type="EMBL" id="QXGB01002955">
    <property type="protein sequence ID" value="KAE9173790.1"/>
    <property type="molecule type" value="Genomic_DNA"/>
</dbReference>
<accession>A0A6A3VUR7</accession>
<dbReference type="Proteomes" id="UP000440732">
    <property type="component" value="Unassembled WGS sequence"/>
</dbReference>
<evidence type="ECO:0000313" key="20">
    <source>
        <dbReference type="Proteomes" id="UP000488956"/>
    </source>
</evidence>
<evidence type="ECO:0000313" key="15">
    <source>
        <dbReference type="Proteomes" id="UP000440732"/>
    </source>
</evidence>
<evidence type="ECO:0000313" key="1">
    <source>
        <dbReference type="EMBL" id="KAE8922830.1"/>
    </source>
</evidence>
<keyword evidence="12" id="KW-1185">Reference proteome</keyword>
<evidence type="ECO:0000313" key="12">
    <source>
        <dbReference type="Proteomes" id="UP000433483"/>
    </source>
</evidence>
<name>A0A6A3VUR7_9STRA</name>
<evidence type="ECO:0000313" key="9">
    <source>
        <dbReference type="EMBL" id="KAE9275288.1"/>
    </source>
</evidence>
<evidence type="ECO:0000313" key="3">
    <source>
        <dbReference type="EMBL" id="KAE9072216.1"/>
    </source>
</evidence>
<evidence type="ECO:0000313" key="10">
    <source>
        <dbReference type="EMBL" id="KAE9277808.1"/>
    </source>
</evidence>
<sequence length="40" mass="4548">MPDDEDEEYEYAFEEDARCTEVEHEVANEVNAEAGYGPPP</sequence>
<dbReference type="EMBL" id="QXFX01002964">
    <property type="protein sequence ID" value="KAE9072216.1"/>
    <property type="molecule type" value="Genomic_DNA"/>
</dbReference>
<dbReference type="EMBL" id="QXFW01002952">
    <property type="protein sequence ID" value="KAE8974107.1"/>
    <property type="molecule type" value="Genomic_DNA"/>
</dbReference>
<dbReference type="EMBL" id="QXGA01003036">
    <property type="protein sequence ID" value="KAE9088420.1"/>
    <property type="molecule type" value="Genomic_DNA"/>
</dbReference>
<dbReference type="Proteomes" id="UP000437068">
    <property type="component" value="Unassembled WGS sequence"/>
</dbReference>
<evidence type="ECO:0000313" key="11">
    <source>
        <dbReference type="Proteomes" id="UP000429523"/>
    </source>
</evidence>
<evidence type="ECO:0000313" key="8">
    <source>
        <dbReference type="EMBL" id="KAE9180160.1"/>
    </source>
</evidence>
<evidence type="ECO:0000313" key="2">
    <source>
        <dbReference type="EMBL" id="KAE8974107.1"/>
    </source>
</evidence>
<evidence type="ECO:0000313" key="19">
    <source>
        <dbReference type="Proteomes" id="UP000486351"/>
    </source>
</evidence>
<dbReference type="EMBL" id="QXFZ01002938">
    <property type="protein sequence ID" value="KAE9072534.1"/>
    <property type="molecule type" value="Genomic_DNA"/>
</dbReference>
<evidence type="ECO:0000313" key="5">
    <source>
        <dbReference type="EMBL" id="KAE9088420.1"/>
    </source>
</evidence>
<evidence type="ECO:0000313" key="7">
    <source>
        <dbReference type="EMBL" id="KAE9174104.1"/>
    </source>
</evidence>
<dbReference type="EMBL" id="QXGF01002957">
    <property type="protein sequence ID" value="KAE8922830.1"/>
    <property type="molecule type" value="Genomic_DNA"/>
</dbReference>
<evidence type="ECO:0000313" key="16">
    <source>
        <dbReference type="Proteomes" id="UP000441208"/>
    </source>
</evidence>
<proteinExistence type="predicted"/>
<dbReference type="Proteomes" id="UP000440367">
    <property type="component" value="Unassembled WGS sequence"/>
</dbReference>
<dbReference type="Proteomes" id="UP000488956">
    <property type="component" value="Unassembled WGS sequence"/>
</dbReference>
<dbReference type="Proteomes" id="UP000441208">
    <property type="component" value="Unassembled WGS sequence"/>
</dbReference>
<dbReference type="EMBL" id="QXGC01002940">
    <property type="protein sequence ID" value="KAE9180160.1"/>
    <property type="molecule type" value="Genomic_DNA"/>
</dbReference>
<evidence type="ECO:0000313" key="6">
    <source>
        <dbReference type="EMBL" id="KAE9173790.1"/>
    </source>
</evidence>
<evidence type="ECO:0000313" key="4">
    <source>
        <dbReference type="EMBL" id="KAE9072534.1"/>
    </source>
</evidence>
<comment type="caution">
    <text evidence="6">The sequence shown here is derived from an EMBL/GenBank/DDBJ whole genome shotgun (WGS) entry which is preliminary data.</text>
</comment>
<dbReference type="EMBL" id="QXFY01004808">
    <property type="protein sequence ID" value="KAE9275288.1"/>
    <property type="molecule type" value="Genomic_DNA"/>
</dbReference>
<dbReference type="Proteomes" id="UP000476176">
    <property type="component" value="Unassembled WGS sequence"/>
</dbReference>
<organism evidence="6 12">
    <name type="scientific">Phytophthora fragariae</name>
    <dbReference type="NCBI Taxonomy" id="53985"/>
    <lineage>
        <taxon>Eukaryota</taxon>
        <taxon>Sar</taxon>
        <taxon>Stramenopiles</taxon>
        <taxon>Oomycota</taxon>
        <taxon>Peronosporomycetes</taxon>
        <taxon>Peronosporales</taxon>
        <taxon>Peronosporaceae</taxon>
        <taxon>Phytophthora</taxon>
    </lineage>
</organism>
<protein>
    <submittedName>
        <fullName evidence="6">Uncharacterized protein</fullName>
    </submittedName>
</protein>
<dbReference type="EMBL" id="QXGE01002993">
    <property type="protein sequence ID" value="KAE9277808.1"/>
    <property type="molecule type" value="Genomic_DNA"/>
</dbReference>
<gene>
    <name evidence="10" type="ORF">PF001_g25474</name>
    <name evidence="7" type="ORF">PF002_g29144</name>
    <name evidence="8" type="ORF">PF004_g24920</name>
    <name evidence="6" type="ORF">PF005_g26126</name>
    <name evidence="5" type="ORF">PF006_g25586</name>
    <name evidence="4" type="ORF">PF007_g26139</name>
    <name evidence="9" type="ORF">PF008_g29386</name>
    <name evidence="1" type="ORF">PF009_g26908</name>
    <name evidence="3" type="ORF">PF010_g25573</name>
    <name evidence="2" type="ORF">PF011_g24990</name>
</gene>
<dbReference type="Proteomes" id="UP000460718">
    <property type="component" value="Unassembled WGS sequence"/>
</dbReference>
<dbReference type="AlphaFoldDB" id="A0A6A3VUR7"/>
<reference evidence="11 12" key="1">
    <citation type="submission" date="2018-08" db="EMBL/GenBank/DDBJ databases">
        <title>Genomic investigation of the strawberry pathogen Phytophthora fragariae indicates pathogenicity is determined by transcriptional variation in three key races.</title>
        <authorList>
            <person name="Adams T.M."/>
            <person name="Armitage A.D."/>
            <person name="Sobczyk M.K."/>
            <person name="Bates H.J."/>
            <person name="Dunwell J.M."/>
            <person name="Nellist C.F."/>
            <person name="Harrison R.J."/>
        </authorList>
    </citation>
    <scope>NUCLEOTIDE SEQUENCE [LARGE SCALE GENOMIC DNA]</scope>
    <source>
        <strain evidence="10 13">A4</strain>
        <strain evidence="7 14">BC-1</strain>
        <strain evidence="8 18">BC-23</strain>
        <strain evidence="6 12">NOV-27</strain>
        <strain evidence="5 15">NOV-5</strain>
        <strain evidence="4 16">NOV-71</strain>
        <strain evidence="9 19">NOV-77</strain>
        <strain evidence="1 11">NOV-9</strain>
        <strain evidence="3 20">ONT-3</strain>
        <strain evidence="2 17">SCRP245</strain>
    </source>
</reference>
<dbReference type="Proteomes" id="UP000486351">
    <property type="component" value="Unassembled WGS sequence"/>
</dbReference>
<dbReference type="EMBL" id="QXGD01003851">
    <property type="protein sequence ID" value="KAE9174104.1"/>
    <property type="molecule type" value="Genomic_DNA"/>
</dbReference>
<evidence type="ECO:0000313" key="17">
    <source>
        <dbReference type="Proteomes" id="UP000460718"/>
    </source>
</evidence>
<dbReference type="Proteomes" id="UP000433483">
    <property type="component" value="Unassembled WGS sequence"/>
</dbReference>
<dbReference type="Proteomes" id="UP000429523">
    <property type="component" value="Unassembled WGS sequence"/>
</dbReference>